<keyword evidence="3" id="KW-1185">Reference proteome</keyword>
<evidence type="ECO:0000256" key="1">
    <source>
        <dbReference type="SAM" id="MobiDB-lite"/>
    </source>
</evidence>
<accession>A0A8T4H522</accession>
<sequence>MEFEDILNTRNQGEGEPEKESPLKSLKVDLDFFKESMLEVAQELLEEGYTSYPIFIAHQHEVRIGEVILDKKELNTQWTVNISSLEEFVENHIIKEDRKASFIKKFKSPKDFMCVFVVVPQGANFIFYPYHEEKTK</sequence>
<organism evidence="2 3">
    <name type="scientific">Rhinopithecimicrobium faecis</name>
    <dbReference type="NCBI Taxonomy" id="2820698"/>
    <lineage>
        <taxon>Bacteria</taxon>
        <taxon>Pseudomonadati</taxon>
        <taxon>Bacteroidota</taxon>
        <taxon>Sphingobacteriia</taxon>
        <taxon>Sphingobacteriales</taxon>
        <taxon>Sphingobacteriaceae</taxon>
        <taxon>Rhinopithecimicrobium</taxon>
    </lineage>
</organism>
<dbReference type="AlphaFoldDB" id="A0A8T4H522"/>
<dbReference type="RefSeq" id="WP_353545583.1">
    <property type="nucleotide sequence ID" value="NZ_JAGKSB010000001.1"/>
</dbReference>
<evidence type="ECO:0000313" key="3">
    <source>
        <dbReference type="Proteomes" id="UP000679691"/>
    </source>
</evidence>
<name>A0A8T4H522_9SPHI</name>
<evidence type="ECO:0000313" key="2">
    <source>
        <dbReference type="EMBL" id="MBP3942102.1"/>
    </source>
</evidence>
<dbReference type="EMBL" id="JAGKSB010000001">
    <property type="protein sequence ID" value="MBP3942102.1"/>
    <property type="molecule type" value="Genomic_DNA"/>
</dbReference>
<feature type="region of interest" description="Disordered" evidence="1">
    <location>
        <begin position="1"/>
        <end position="22"/>
    </location>
</feature>
<dbReference type="Proteomes" id="UP000679691">
    <property type="component" value="Unassembled WGS sequence"/>
</dbReference>
<gene>
    <name evidence="2" type="ORF">J5U18_00735</name>
</gene>
<protein>
    <submittedName>
        <fullName evidence="2">Uncharacterized protein</fullName>
    </submittedName>
</protein>
<proteinExistence type="predicted"/>
<reference evidence="2" key="1">
    <citation type="submission" date="2021-03" db="EMBL/GenBank/DDBJ databases">
        <authorList>
            <person name="Lu T."/>
            <person name="Wang Q."/>
            <person name="Han X."/>
        </authorList>
    </citation>
    <scope>NUCLEOTIDE SEQUENCE</scope>
    <source>
        <strain evidence="2">WQ 2009</strain>
    </source>
</reference>
<comment type="caution">
    <text evidence="2">The sequence shown here is derived from an EMBL/GenBank/DDBJ whole genome shotgun (WGS) entry which is preliminary data.</text>
</comment>